<feature type="non-terminal residue" evidence="2">
    <location>
        <position position="1"/>
    </location>
</feature>
<dbReference type="EMBL" id="DQ069769">
    <property type="protein sequence ID" value="AAY87102.1"/>
    <property type="molecule type" value="Genomic_DNA"/>
</dbReference>
<sequence length="59" mass="6574">VDGELFMHYNHAPARTVRAPHPSGWRPITGPAVLGTQIGQSDQGHEQTDHGTVQRRYNQ</sequence>
<protein>
    <submittedName>
        <fullName evidence="2">MHC class I antigen</fullName>
    </submittedName>
</protein>
<proteinExistence type="predicted"/>
<evidence type="ECO:0000313" key="2">
    <source>
        <dbReference type="EMBL" id="AAY87102.1"/>
    </source>
</evidence>
<organism evidence="2">
    <name type="scientific">Gallus gallus</name>
    <name type="common">Chicken</name>
    <dbReference type="NCBI Taxonomy" id="9031"/>
    <lineage>
        <taxon>Eukaryota</taxon>
        <taxon>Metazoa</taxon>
        <taxon>Chordata</taxon>
        <taxon>Craniata</taxon>
        <taxon>Vertebrata</taxon>
        <taxon>Euteleostomi</taxon>
        <taxon>Archelosauria</taxon>
        <taxon>Archosauria</taxon>
        <taxon>Dinosauria</taxon>
        <taxon>Saurischia</taxon>
        <taxon>Theropoda</taxon>
        <taxon>Coelurosauria</taxon>
        <taxon>Aves</taxon>
        <taxon>Neognathae</taxon>
        <taxon>Galloanserae</taxon>
        <taxon>Galliformes</taxon>
        <taxon>Phasianidae</taxon>
        <taxon>Phasianinae</taxon>
        <taxon>Gallus</taxon>
    </lineage>
</organism>
<accession>Q4JM72</accession>
<dbReference type="AlphaFoldDB" id="Q4JM72"/>
<reference evidence="2" key="1">
    <citation type="submission" date="2005-05" db="EMBL/GenBank/DDBJ databases">
        <title>Genetic Diversity of Major Histocompatibility Complex Class I Haplotypes in Thai Indigenous Chicken.</title>
        <authorList>
            <person name="Boonyanuwat K."/>
            <person name="Thummabutra S."/>
            <person name="Sookmanee N."/>
            <person name="Vatchavulkhu V."/>
            <person name="Siripholvat V."/>
        </authorList>
    </citation>
    <scope>NUCLEOTIDE SEQUENCE</scope>
    <source>
        <strain evidence="2">KL27-1</strain>
    </source>
</reference>
<gene>
    <name evidence="2" type="primary">B-FI</name>
</gene>
<evidence type="ECO:0000256" key="1">
    <source>
        <dbReference type="SAM" id="MobiDB-lite"/>
    </source>
</evidence>
<name>Q4JM72_CHICK</name>
<feature type="non-terminal residue" evidence="2">
    <location>
        <position position="59"/>
    </location>
</feature>
<feature type="region of interest" description="Disordered" evidence="1">
    <location>
        <begin position="17"/>
        <end position="59"/>
    </location>
</feature>